<feature type="region of interest" description="Disordered" evidence="9">
    <location>
        <begin position="498"/>
        <end position="572"/>
    </location>
</feature>
<dbReference type="GO" id="GO:0008270">
    <property type="term" value="F:zinc ion binding"/>
    <property type="evidence" value="ECO:0007669"/>
    <property type="project" value="UniProtKB-KW"/>
</dbReference>
<dbReference type="GO" id="GO:0031492">
    <property type="term" value="F:nucleosomal DNA binding"/>
    <property type="evidence" value="ECO:0007669"/>
    <property type="project" value="TreeGrafter"/>
</dbReference>
<keyword evidence="6 8" id="KW-0539">Nucleus</keyword>
<keyword evidence="8" id="KW-0238">DNA-binding</keyword>
<dbReference type="PROSITE" id="PS50118">
    <property type="entry name" value="HMG_BOX_2"/>
    <property type="match status" value="1"/>
</dbReference>
<feature type="compositionally biased region" description="Basic residues" evidence="9">
    <location>
        <begin position="546"/>
        <end position="557"/>
    </location>
</feature>
<dbReference type="PANTHER" id="PTHR46232">
    <property type="entry name" value="SMARCE1 REGULATOR OF CHROMATIN"/>
    <property type="match status" value="1"/>
</dbReference>
<dbReference type="SUPFAM" id="SSF47095">
    <property type="entry name" value="HMG-box"/>
    <property type="match status" value="1"/>
</dbReference>
<evidence type="ECO:0000256" key="1">
    <source>
        <dbReference type="ARBA" id="ARBA00004123"/>
    </source>
</evidence>
<dbReference type="FunFam" id="3.30.160.60:FF:000013">
    <property type="entry name" value="Putative zinc finger E-box-binding homeobox 2"/>
    <property type="match status" value="1"/>
</dbReference>
<dbReference type="Gene3D" id="1.10.30.10">
    <property type="entry name" value="High mobility group box domain"/>
    <property type="match status" value="1"/>
</dbReference>
<keyword evidence="3" id="KW-0677">Repeat</keyword>
<sequence>MALPSIRTHTQERPVTPQRGRSFGSNTGSPFITTPHGNPNFNPTKVRGGGSDSRAPKAPKAPDKPLMPYMRYSRKIWDSVKNSNPDLKLWEIGKIIGQMWRDLDESQKQEFMDEYESEKAQYNEAMKLYHNSSAYQAWVAAKGKAAAEAAMEEEQQKQREQRTPRGQQAAKMEAQGRISIQQADEDEDPDDGFSVKHIAHARYLRNHRLINDIFSETVVPDIRTVVTTGRMGVLKRQVQSLTMHQKKLENELQTIEEKHEAKKKRFSEASEQFQEELKKLCENKPQISDEMFNTMMIKAKEELKQRHIQYLQQQEEEKKKQAELAEKRKKEEEERIKREEEERLKREEEERQHQLENPIPPPPIVSEGQVMPILPQVMNQGVMPPQPPVANQNMMPNQPMMNSPNAVPQQPQIMPMPNVVPQQNMLQPQQIMQNQNMMPQNVMPQQNMIQPQTVIQPQPMMPQDPSMEQANQQQMMEMGSIDSPDSQKTEDLSQDGMAVGMEGAGDESFNSMSPDDSAKSSPDGMSPDKSMMSDSQESQEDNSPQKKSKKPAHRKKKKGEDRKESPRRYPCDICGKAFKHKHHMTEHKRLHTGEKPFQCKRCLKRFSHSGSYSQHMNHRLCKTSGGNGGDEIKASKEDDMDKEDGSIVESEEEDLGESIELSEKDI</sequence>
<keyword evidence="4 7" id="KW-0863">Zinc-finger</keyword>
<evidence type="ECO:0000256" key="7">
    <source>
        <dbReference type="PROSITE-ProRule" id="PRU00042"/>
    </source>
</evidence>
<protein>
    <submittedName>
        <fullName evidence="12">SMARCE1</fullName>
    </submittedName>
</protein>
<dbReference type="SMART" id="SM00398">
    <property type="entry name" value="HMG"/>
    <property type="match status" value="1"/>
</dbReference>
<evidence type="ECO:0000256" key="3">
    <source>
        <dbReference type="ARBA" id="ARBA00022737"/>
    </source>
</evidence>
<feature type="compositionally biased region" description="Basic and acidic residues" evidence="9">
    <location>
        <begin position="321"/>
        <end position="354"/>
    </location>
</feature>
<dbReference type="SMART" id="SM00355">
    <property type="entry name" value="ZnF_C2H2"/>
    <property type="match status" value="2"/>
</dbReference>
<evidence type="ECO:0000259" key="10">
    <source>
        <dbReference type="PROSITE" id="PS50118"/>
    </source>
</evidence>
<feature type="region of interest" description="Disordered" evidence="9">
    <location>
        <begin position="1"/>
        <end position="66"/>
    </location>
</feature>
<evidence type="ECO:0000256" key="8">
    <source>
        <dbReference type="PROSITE-ProRule" id="PRU00267"/>
    </source>
</evidence>
<dbReference type="AlphaFoldDB" id="A0A6J8D7H8"/>
<dbReference type="Proteomes" id="UP000507470">
    <property type="component" value="Unassembled WGS sequence"/>
</dbReference>
<evidence type="ECO:0000313" key="13">
    <source>
        <dbReference type="Proteomes" id="UP000507470"/>
    </source>
</evidence>
<evidence type="ECO:0000259" key="11">
    <source>
        <dbReference type="PROSITE" id="PS50157"/>
    </source>
</evidence>
<proteinExistence type="predicted"/>
<dbReference type="Gene3D" id="3.30.160.60">
    <property type="entry name" value="Classic Zinc Finger"/>
    <property type="match status" value="2"/>
</dbReference>
<evidence type="ECO:0000313" key="12">
    <source>
        <dbReference type="EMBL" id="CAC5404668.1"/>
    </source>
</evidence>
<dbReference type="PANTHER" id="PTHR46232:SF1">
    <property type="entry name" value="SWI_SNF-RELATED MATRIX-ASSOCIATED ACTIN-DEPENDENT REGULATOR OF CHROMATIN SUBFAMILY E MEMBER 1"/>
    <property type="match status" value="1"/>
</dbReference>
<dbReference type="EMBL" id="CACVKT020007001">
    <property type="protein sequence ID" value="CAC5404668.1"/>
    <property type="molecule type" value="Genomic_DNA"/>
</dbReference>
<dbReference type="FunFam" id="1.10.30.10:FF:000048">
    <property type="entry name" value="Putative SWI/SNF-related matrix-associated actin-dependent regulator chromatin subfamily E member"/>
    <property type="match status" value="1"/>
</dbReference>
<dbReference type="InterPro" id="IPR013087">
    <property type="entry name" value="Znf_C2H2_type"/>
</dbReference>
<dbReference type="PROSITE" id="PS50157">
    <property type="entry name" value="ZINC_FINGER_C2H2_2"/>
    <property type="match status" value="1"/>
</dbReference>
<organism evidence="12 13">
    <name type="scientific">Mytilus coruscus</name>
    <name type="common">Sea mussel</name>
    <dbReference type="NCBI Taxonomy" id="42192"/>
    <lineage>
        <taxon>Eukaryota</taxon>
        <taxon>Metazoa</taxon>
        <taxon>Spiralia</taxon>
        <taxon>Lophotrochozoa</taxon>
        <taxon>Mollusca</taxon>
        <taxon>Bivalvia</taxon>
        <taxon>Autobranchia</taxon>
        <taxon>Pteriomorphia</taxon>
        <taxon>Mytilida</taxon>
        <taxon>Mytiloidea</taxon>
        <taxon>Mytilidae</taxon>
        <taxon>Mytilinae</taxon>
        <taxon>Mytilus</taxon>
    </lineage>
</organism>
<dbReference type="InterPro" id="IPR036236">
    <property type="entry name" value="Znf_C2H2_sf"/>
</dbReference>
<keyword evidence="5" id="KW-0862">Zinc</keyword>
<dbReference type="OrthoDB" id="427030at2759"/>
<dbReference type="SUPFAM" id="SSF57667">
    <property type="entry name" value="beta-beta-alpha zinc fingers"/>
    <property type="match status" value="1"/>
</dbReference>
<dbReference type="CDD" id="cd21983">
    <property type="entry name" value="HMG-box_SMARCE1"/>
    <property type="match status" value="1"/>
</dbReference>
<evidence type="ECO:0000256" key="4">
    <source>
        <dbReference type="ARBA" id="ARBA00022771"/>
    </source>
</evidence>
<dbReference type="GO" id="GO:0016922">
    <property type="term" value="F:nuclear receptor binding"/>
    <property type="evidence" value="ECO:0007669"/>
    <property type="project" value="TreeGrafter"/>
</dbReference>
<evidence type="ECO:0000256" key="6">
    <source>
        <dbReference type="ARBA" id="ARBA00023242"/>
    </source>
</evidence>
<dbReference type="Pfam" id="PF00505">
    <property type="entry name" value="HMG_box"/>
    <property type="match status" value="1"/>
</dbReference>
<accession>A0A6J8D7H8</accession>
<feature type="domain" description="HMG box" evidence="10">
    <location>
        <begin position="62"/>
        <end position="130"/>
    </location>
</feature>
<dbReference type="PROSITE" id="PS00028">
    <property type="entry name" value="ZINC_FINGER_C2H2_1"/>
    <property type="match status" value="1"/>
</dbReference>
<evidence type="ECO:0000256" key="5">
    <source>
        <dbReference type="ARBA" id="ARBA00022833"/>
    </source>
</evidence>
<feature type="region of interest" description="Disordered" evidence="9">
    <location>
        <begin position="321"/>
        <end position="364"/>
    </location>
</feature>
<keyword evidence="13" id="KW-1185">Reference proteome</keyword>
<dbReference type="GO" id="GO:0016514">
    <property type="term" value="C:SWI/SNF complex"/>
    <property type="evidence" value="ECO:0007669"/>
    <property type="project" value="TreeGrafter"/>
</dbReference>
<feature type="domain" description="C2H2-type" evidence="11">
    <location>
        <begin position="569"/>
        <end position="596"/>
    </location>
</feature>
<feature type="compositionally biased region" description="Basic and acidic residues" evidence="9">
    <location>
        <begin position="154"/>
        <end position="163"/>
    </location>
</feature>
<feature type="region of interest" description="Disordered" evidence="9">
    <location>
        <begin position="149"/>
        <end position="191"/>
    </location>
</feature>
<dbReference type="FunFam" id="3.30.160.60:FF:000145">
    <property type="entry name" value="Zinc finger protein 574"/>
    <property type="match status" value="1"/>
</dbReference>
<reference evidence="12 13" key="1">
    <citation type="submission" date="2020-06" db="EMBL/GenBank/DDBJ databases">
        <authorList>
            <person name="Li R."/>
            <person name="Bekaert M."/>
        </authorList>
    </citation>
    <scope>NUCLEOTIDE SEQUENCE [LARGE SCALE GENOMIC DNA]</scope>
    <source>
        <strain evidence="13">wild</strain>
    </source>
</reference>
<evidence type="ECO:0000256" key="9">
    <source>
        <dbReference type="SAM" id="MobiDB-lite"/>
    </source>
</evidence>
<dbReference type="GO" id="GO:0045892">
    <property type="term" value="P:negative regulation of DNA-templated transcription"/>
    <property type="evidence" value="ECO:0007669"/>
    <property type="project" value="TreeGrafter"/>
</dbReference>
<name>A0A6J8D7H8_MYTCO</name>
<keyword evidence="2" id="KW-0479">Metal-binding</keyword>
<dbReference type="InterPro" id="IPR009071">
    <property type="entry name" value="HMG_box_dom"/>
</dbReference>
<feature type="region of interest" description="Disordered" evidence="9">
    <location>
        <begin position="621"/>
        <end position="666"/>
    </location>
</feature>
<feature type="compositionally biased region" description="Polar residues" evidence="9">
    <location>
        <begin position="23"/>
        <end position="43"/>
    </location>
</feature>
<feature type="DNA-binding region" description="HMG box" evidence="8">
    <location>
        <begin position="62"/>
        <end position="130"/>
    </location>
</feature>
<feature type="compositionally biased region" description="Basic and acidic residues" evidence="9">
    <location>
        <begin position="558"/>
        <end position="570"/>
    </location>
</feature>
<feature type="compositionally biased region" description="Basic and acidic residues" evidence="9">
    <location>
        <begin position="630"/>
        <end position="645"/>
    </location>
</feature>
<gene>
    <name evidence="12" type="ORF">MCOR_38427</name>
</gene>
<dbReference type="InterPro" id="IPR036910">
    <property type="entry name" value="HMG_box_dom_sf"/>
</dbReference>
<comment type="subcellular location">
    <subcellularLocation>
        <location evidence="1">Nucleus</location>
    </subcellularLocation>
</comment>
<evidence type="ECO:0000256" key="2">
    <source>
        <dbReference type="ARBA" id="ARBA00022723"/>
    </source>
</evidence>